<evidence type="ECO:0000259" key="7">
    <source>
        <dbReference type="Pfam" id="PF01028"/>
    </source>
</evidence>
<evidence type="ECO:0000313" key="10">
    <source>
        <dbReference type="Proteomes" id="UP001327027"/>
    </source>
</evidence>
<dbReference type="EMBL" id="JAYKLX010000005">
    <property type="protein sequence ID" value="MEB3345943.1"/>
    <property type="molecule type" value="Genomic_DNA"/>
</dbReference>
<dbReference type="InterPro" id="IPR013500">
    <property type="entry name" value="TopoI_cat_euk"/>
</dbReference>
<dbReference type="InterPro" id="IPR014711">
    <property type="entry name" value="TopoI_cat_a-hlx-sub_euk"/>
</dbReference>
<dbReference type="Proteomes" id="UP001327027">
    <property type="component" value="Unassembled WGS sequence"/>
</dbReference>
<reference evidence="9 10" key="1">
    <citation type="journal article" date="2013" name="Int. J. Syst. Evol. Microbiol.">
        <title>Aquimarina gracilis sp. nov., isolated from the gut microflora of a mussel, Mytilus coruscus, and emended description of Aquimarina spongiae.</title>
        <authorList>
            <person name="Park S.C."/>
            <person name="Choe H.N."/>
            <person name="Baik K.S."/>
            <person name="Seong C.N."/>
        </authorList>
    </citation>
    <scope>NUCLEOTIDE SEQUENCE [LARGE SCALE GENOMIC DNA]</scope>
    <source>
        <strain evidence="9 10">PSC32</strain>
    </source>
</reference>
<dbReference type="SUPFAM" id="SSF55869">
    <property type="entry name" value="DNA topoisomerase I domain"/>
    <property type="match status" value="1"/>
</dbReference>
<sequence length="365" mass="43043">MNTDFTNPKWLEQIITTPETVIDQLNLVYVNDKKLKIIRQKKKKGFLYLLNGRPVSTKTDIDRINRLVIPPAWDEVRITTLENGHLQAVGRDLKNRKQYRYHPLWNKIRNQTKFYKMTVFGKQLPKIRAKVDKDLEQQGWPKIKAIALIIRLMEETHIRIGNEQYAKRNKTYGLSTMRTRHVTLEKEKIKFEFVGKRGKKHSVTLRNKKLTRLVQQCEEIPGWELFQYYDEEGKKQGIESGMINDYLHNICGDLFTAKDFRTWSATIIFFETLMELGTKTNEKQIQRNTLIAYDTVAKHLGNTRNVCRKYYVHPFVVSAYQDSTIKKAFDNVESSNKTKVYLSDTEHEVLRLLENYKPAFFESVV</sequence>
<protein>
    <recommendedName>
        <fullName evidence="3">DNA topoisomerase</fullName>
        <ecNumber evidence="3">5.6.2.1</ecNumber>
    </recommendedName>
</protein>
<feature type="domain" description="DNA topoisomerase I catalytic core eukaryotic-type" evidence="7">
    <location>
        <begin position="108"/>
        <end position="329"/>
    </location>
</feature>
<comment type="similarity">
    <text evidence="2">Belongs to the type IB topoisomerase family.</text>
</comment>
<comment type="caution">
    <text evidence="9">The sequence shown here is derived from an EMBL/GenBank/DDBJ whole genome shotgun (WGS) entry which is preliminary data.</text>
</comment>
<dbReference type="Pfam" id="PF01028">
    <property type="entry name" value="Topoisom_I"/>
    <property type="match status" value="1"/>
</dbReference>
<dbReference type="Gene3D" id="3.90.15.10">
    <property type="entry name" value="Topoisomerase I, Chain A, domain 3"/>
    <property type="match status" value="1"/>
</dbReference>
<dbReference type="InterPro" id="IPR035447">
    <property type="entry name" value="DNA_topo_I_N_sf"/>
</dbReference>
<dbReference type="InterPro" id="IPR051062">
    <property type="entry name" value="Topoisomerase_IB"/>
</dbReference>
<feature type="domain" description="DNA topoisomerase IB N-terminal" evidence="8">
    <location>
        <begin position="46"/>
        <end position="92"/>
    </location>
</feature>
<evidence type="ECO:0000256" key="6">
    <source>
        <dbReference type="ARBA" id="ARBA00023235"/>
    </source>
</evidence>
<name>A0ABU5ZVQ7_9FLAO</name>
<evidence type="ECO:0000313" key="9">
    <source>
        <dbReference type="EMBL" id="MEB3345943.1"/>
    </source>
</evidence>
<dbReference type="PANTHER" id="PTHR10290:SF3">
    <property type="entry name" value="DNA TOPOISOMERASE 1"/>
    <property type="match status" value="1"/>
</dbReference>
<gene>
    <name evidence="9" type="ORF">U6A24_10755</name>
</gene>
<dbReference type="SUPFAM" id="SSF56349">
    <property type="entry name" value="DNA breaking-rejoining enzymes"/>
    <property type="match status" value="1"/>
</dbReference>
<evidence type="ECO:0000256" key="1">
    <source>
        <dbReference type="ARBA" id="ARBA00000213"/>
    </source>
</evidence>
<keyword evidence="6" id="KW-0413">Isomerase</keyword>
<evidence type="ECO:0000256" key="5">
    <source>
        <dbReference type="ARBA" id="ARBA00023125"/>
    </source>
</evidence>
<keyword evidence="10" id="KW-1185">Reference proteome</keyword>
<evidence type="ECO:0000256" key="3">
    <source>
        <dbReference type="ARBA" id="ARBA00012891"/>
    </source>
</evidence>
<keyword evidence="5" id="KW-0238">DNA-binding</keyword>
<dbReference type="RefSeq" id="WP_324179973.1">
    <property type="nucleotide sequence ID" value="NZ_BAABAW010000006.1"/>
</dbReference>
<comment type="catalytic activity">
    <reaction evidence="1">
        <text>ATP-independent breakage of single-stranded DNA, followed by passage and rejoining.</text>
        <dbReference type="EC" id="5.6.2.1"/>
    </reaction>
</comment>
<keyword evidence="4" id="KW-0799">Topoisomerase</keyword>
<dbReference type="PANTHER" id="PTHR10290">
    <property type="entry name" value="DNA TOPOISOMERASE I"/>
    <property type="match status" value="1"/>
</dbReference>
<evidence type="ECO:0000256" key="2">
    <source>
        <dbReference type="ARBA" id="ARBA00006645"/>
    </source>
</evidence>
<proteinExistence type="inferred from homology"/>
<evidence type="ECO:0000256" key="4">
    <source>
        <dbReference type="ARBA" id="ARBA00023029"/>
    </source>
</evidence>
<dbReference type="EC" id="5.6.2.1" evidence="3"/>
<dbReference type="Pfam" id="PF21338">
    <property type="entry name" value="Top1B_N_bact"/>
    <property type="match status" value="1"/>
</dbReference>
<dbReference type="PROSITE" id="PS52038">
    <property type="entry name" value="TOPO_IB_2"/>
    <property type="match status" value="1"/>
</dbReference>
<evidence type="ECO:0000259" key="8">
    <source>
        <dbReference type="Pfam" id="PF21338"/>
    </source>
</evidence>
<organism evidence="9 10">
    <name type="scientific">Aquimarina gracilis</name>
    <dbReference type="NCBI Taxonomy" id="874422"/>
    <lineage>
        <taxon>Bacteria</taxon>
        <taxon>Pseudomonadati</taxon>
        <taxon>Bacteroidota</taxon>
        <taxon>Flavobacteriia</taxon>
        <taxon>Flavobacteriales</taxon>
        <taxon>Flavobacteriaceae</taxon>
        <taxon>Aquimarina</taxon>
    </lineage>
</organism>
<dbReference type="InterPro" id="IPR049331">
    <property type="entry name" value="Top1B_N_bact"/>
</dbReference>
<dbReference type="PRINTS" id="PR00416">
    <property type="entry name" value="EUTPISMRASEI"/>
</dbReference>
<accession>A0ABU5ZVQ7</accession>
<dbReference type="InterPro" id="IPR001631">
    <property type="entry name" value="TopoI"/>
</dbReference>
<dbReference type="InterPro" id="IPR011010">
    <property type="entry name" value="DNA_brk_join_enz"/>
</dbReference>
<dbReference type="Gene3D" id="3.30.66.10">
    <property type="entry name" value="DNA topoisomerase I domain"/>
    <property type="match status" value="1"/>
</dbReference>
<dbReference type="Gene3D" id="1.10.132.120">
    <property type="match status" value="1"/>
</dbReference>